<dbReference type="Proteomes" id="UP001529369">
    <property type="component" value="Unassembled WGS sequence"/>
</dbReference>
<accession>A0ABT8AGU6</accession>
<dbReference type="RefSeq" id="WP_290320886.1">
    <property type="nucleotide sequence ID" value="NZ_JAUFPN010000305.1"/>
</dbReference>
<dbReference type="EMBL" id="JAUFPN010000305">
    <property type="protein sequence ID" value="MDN3568766.1"/>
    <property type="molecule type" value="Genomic_DNA"/>
</dbReference>
<reference evidence="2" key="1">
    <citation type="journal article" date="2019" name="Int. J. Syst. Evol. Microbiol.">
        <title>The Global Catalogue of Microorganisms (GCM) 10K type strain sequencing project: providing services to taxonomists for standard genome sequencing and annotation.</title>
        <authorList>
            <consortium name="The Broad Institute Genomics Platform"/>
            <consortium name="The Broad Institute Genome Sequencing Center for Infectious Disease"/>
            <person name="Wu L."/>
            <person name="Ma J."/>
        </authorList>
    </citation>
    <scope>NUCLEOTIDE SEQUENCE [LARGE SCALE GENOMIC DNA]</scope>
    <source>
        <strain evidence="2">CECT 7131</strain>
    </source>
</reference>
<organism evidence="1 2">
    <name type="scientific">Paeniroseomonas aquatica</name>
    <dbReference type="NCBI Taxonomy" id="373043"/>
    <lineage>
        <taxon>Bacteria</taxon>
        <taxon>Pseudomonadati</taxon>
        <taxon>Pseudomonadota</taxon>
        <taxon>Alphaproteobacteria</taxon>
        <taxon>Acetobacterales</taxon>
        <taxon>Acetobacteraceae</taxon>
        <taxon>Paeniroseomonas</taxon>
    </lineage>
</organism>
<keyword evidence="2" id="KW-1185">Reference proteome</keyword>
<gene>
    <name evidence="1" type="ORF">QWZ14_30690</name>
</gene>
<sequence length="119" mass="13094">MKSSRPWLLVREPDYFKGVIGSMVKFDSKAKDDPAVVARFGRMGHGVQPNYQLEAPPHRVRAHMGGGHKPDATAPGGRYADVELSERFTLKNVQALLRRCLDIQSGKIDPGPDGEGAWP</sequence>
<evidence type="ECO:0000313" key="2">
    <source>
        <dbReference type="Proteomes" id="UP001529369"/>
    </source>
</evidence>
<comment type="caution">
    <text evidence="1">The sequence shown here is derived from an EMBL/GenBank/DDBJ whole genome shotgun (WGS) entry which is preliminary data.</text>
</comment>
<protein>
    <submittedName>
        <fullName evidence="1">Uncharacterized protein</fullName>
    </submittedName>
</protein>
<proteinExistence type="predicted"/>
<evidence type="ECO:0000313" key="1">
    <source>
        <dbReference type="EMBL" id="MDN3568766.1"/>
    </source>
</evidence>
<name>A0ABT8AGU6_9PROT</name>